<dbReference type="PATRIC" id="fig|251221.4.peg.1378"/>
<evidence type="ECO:0000313" key="2">
    <source>
        <dbReference type="EMBL" id="BAC89292.1"/>
    </source>
</evidence>
<protein>
    <submittedName>
        <fullName evidence="2">Gsr1351 protein</fullName>
    </submittedName>
</protein>
<reference evidence="2 3" key="2">
    <citation type="journal article" date="2003" name="DNA Res.">
        <title>Complete genome structure of Gloeobacter violaceus PCC 7421, a cyanobacterium that lacks thylakoids (supplement).</title>
        <authorList>
            <person name="Nakamura Y."/>
            <person name="Kaneko T."/>
            <person name="Sato S."/>
            <person name="Mimuro M."/>
            <person name="Miyashita H."/>
            <person name="Tsuchiya T."/>
            <person name="Sasamoto S."/>
            <person name="Watanabe A."/>
            <person name="Kawashima K."/>
            <person name="Kishida Y."/>
            <person name="Kiyokawa C."/>
            <person name="Kohara M."/>
            <person name="Matsumoto M."/>
            <person name="Matsuno A."/>
            <person name="Nakazaki N."/>
            <person name="Shimpo S."/>
            <person name="Takeuchi C."/>
            <person name="Yamada M."/>
            <person name="Tabata S."/>
        </authorList>
    </citation>
    <scope>NUCLEOTIDE SEQUENCE [LARGE SCALE GENOMIC DNA]</scope>
    <source>
        <strain evidence="3">ATCC 29082 / PCC 7421</strain>
    </source>
</reference>
<dbReference type="eggNOG" id="COG5464">
    <property type="taxonomic scope" value="Bacteria"/>
</dbReference>
<accession>Q7NKX5</accession>
<dbReference type="PANTHER" id="PTHR35586:SF1">
    <property type="entry name" value="SLL1691 PROTEIN"/>
    <property type="match status" value="1"/>
</dbReference>
<dbReference type="InterPro" id="IPR025587">
    <property type="entry name" value="DUF4351"/>
</dbReference>
<dbReference type="Pfam" id="PF14261">
    <property type="entry name" value="DUF4351"/>
    <property type="match status" value="1"/>
</dbReference>
<evidence type="ECO:0000313" key="3">
    <source>
        <dbReference type="Proteomes" id="UP000000557"/>
    </source>
</evidence>
<dbReference type="HOGENOM" id="CLU_2368899_0_0_3"/>
<dbReference type="OrthoDB" id="419816at2"/>
<evidence type="ECO:0000259" key="1">
    <source>
        <dbReference type="Pfam" id="PF14261"/>
    </source>
</evidence>
<keyword evidence="3" id="KW-1185">Reference proteome</keyword>
<dbReference type="PANTHER" id="PTHR35586">
    <property type="entry name" value="SLL1691 PROTEIN"/>
    <property type="match status" value="1"/>
</dbReference>
<organism evidence="2 3">
    <name type="scientific">Gloeobacter violaceus (strain ATCC 29082 / PCC 7421)</name>
    <dbReference type="NCBI Taxonomy" id="251221"/>
    <lineage>
        <taxon>Bacteria</taxon>
        <taxon>Bacillati</taxon>
        <taxon>Cyanobacteriota</taxon>
        <taxon>Cyanophyceae</taxon>
        <taxon>Gloeobacterales</taxon>
        <taxon>Gloeobacteraceae</taxon>
        <taxon>Gloeobacter</taxon>
    </lineage>
</organism>
<reference evidence="2 3" key="1">
    <citation type="journal article" date="2003" name="DNA Res.">
        <title>Complete genome structure of Gloeobacter violaceus PCC 7421, a cyanobacterium that lacks thylakoids.</title>
        <authorList>
            <person name="Nakamura Y."/>
            <person name="Kaneko T."/>
            <person name="Sato S."/>
            <person name="Mimuro M."/>
            <person name="Miyashita H."/>
            <person name="Tsuchiya T."/>
            <person name="Sasamoto S."/>
            <person name="Watanabe A."/>
            <person name="Kawashima K."/>
            <person name="Kishida Y."/>
            <person name="Kiyokawa C."/>
            <person name="Kohara M."/>
            <person name="Matsumoto M."/>
            <person name="Matsuno A."/>
            <person name="Nakazaki N."/>
            <person name="Shimpo S."/>
            <person name="Takeuchi C."/>
            <person name="Yamada M."/>
            <person name="Tabata S."/>
        </authorList>
    </citation>
    <scope>NUCLEOTIDE SEQUENCE [LARGE SCALE GENOMIC DNA]</scope>
    <source>
        <strain evidence="3">ATCC 29082 / PCC 7421</strain>
    </source>
</reference>
<proteinExistence type="predicted"/>
<dbReference type="EnsemblBacteria" id="BAC89292">
    <property type="protein sequence ID" value="BAC89292"/>
    <property type="gene ID" value="BAC89292"/>
</dbReference>
<dbReference type="Proteomes" id="UP000000557">
    <property type="component" value="Chromosome"/>
</dbReference>
<feature type="domain" description="DUF4351" evidence="1">
    <location>
        <begin position="61"/>
        <end position="92"/>
    </location>
</feature>
<dbReference type="EMBL" id="BA000045">
    <property type="protein sequence ID" value="BAC89292.1"/>
    <property type="molecule type" value="Genomic_DNA"/>
</dbReference>
<dbReference type="AlphaFoldDB" id="Q7NKX5"/>
<dbReference type="InParanoid" id="Q7NKX5"/>
<sequence>MAAALRCCIHRVEFPGFTVLEFHYRVLQLNRLNWRDYMRQENPVASALMAKMRIAPGERPIEQVRTLSVAELEALSEALLDFHELADLITWLAQK</sequence>
<gene>
    <name evidence="2" type="ordered locus">gsr1351</name>
</gene>
<dbReference type="KEGG" id="gvi:gsr1351"/>
<name>Q7NKX5_GLOVI</name>